<dbReference type="EMBL" id="JBHSKG010000001">
    <property type="protein sequence ID" value="MFC5136760.1"/>
    <property type="molecule type" value="Genomic_DNA"/>
</dbReference>
<keyword evidence="2" id="KW-0812">Transmembrane</keyword>
<feature type="transmembrane region" description="Helical" evidence="2">
    <location>
        <begin position="119"/>
        <end position="144"/>
    </location>
</feature>
<name>A0ABV9Z7P1_9PSEU</name>
<keyword evidence="2" id="KW-0472">Membrane</keyword>
<evidence type="ECO:0000256" key="2">
    <source>
        <dbReference type="SAM" id="Phobius"/>
    </source>
</evidence>
<keyword evidence="4" id="KW-1185">Reference proteome</keyword>
<feature type="region of interest" description="Disordered" evidence="1">
    <location>
        <begin position="44"/>
        <end position="93"/>
    </location>
</feature>
<gene>
    <name evidence="3" type="ORF">ACFPK1_00820</name>
</gene>
<dbReference type="InterPro" id="IPR046151">
    <property type="entry name" value="DUF6153"/>
</dbReference>
<dbReference type="Proteomes" id="UP001596175">
    <property type="component" value="Unassembled WGS sequence"/>
</dbReference>
<accession>A0ABV9Z7P1</accession>
<reference evidence="4" key="1">
    <citation type="journal article" date="2019" name="Int. J. Syst. Evol. Microbiol.">
        <title>The Global Catalogue of Microorganisms (GCM) 10K type strain sequencing project: providing services to taxonomists for standard genome sequencing and annotation.</title>
        <authorList>
            <consortium name="The Broad Institute Genomics Platform"/>
            <consortium name="The Broad Institute Genome Sequencing Center for Infectious Disease"/>
            <person name="Wu L."/>
            <person name="Ma J."/>
        </authorList>
    </citation>
    <scope>NUCLEOTIDE SEQUENCE [LARGE SCALE GENOMIC DNA]</scope>
    <source>
        <strain evidence="4">XZYJ18</strain>
    </source>
</reference>
<protein>
    <submittedName>
        <fullName evidence="3">DUF6153 family protein</fullName>
    </submittedName>
</protein>
<sequence>MIRWHGRSHAVSARLLTSWSGRLALLAIAVGLVLMHHVVGAHQHTGEDSPQFGPAVPSVVTPGGTLQSADHDHGSAPGNGVASDPAMTHETQSGLPVESGAAFLHRHADGGGHDHSDSLLHMCLVALIGAAIFAFLLVLVASWWRMTPRAPIAPGHTSAAEPRAPPTSSRLAELQLLRL</sequence>
<evidence type="ECO:0000256" key="1">
    <source>
        <dbReference type="SAM" id="MobiDB-lite"/>
    </source>
</evidence>
<dbReference type="RefSeq" id="WP_378018997.1">
    <property type="nucleotide sequence ID" value="NZ_JBHSKG010000001.1"/>
</dbReference>
<comment type="caution">
    <text evidence="3">The sequence shown here is derived from an EMBL/GenBank/DDBJ whole genome shotgun (WGS) entry which is preliminary data.</text>
</comment>
<keyword evidence="2" id="KW-1133">Transmembrane helix</keyword>
<evidence type="ECO:0000313" key="3">
    <source>
        <dbReference type="EMBL" id="MFC5136760.1"/>
    </source>
</evidence>
<proteinExistence type="predicted"/>
<organism evidence="3 4">
    <name type="scientific">Actinomycetospora rhizophila</name>
    <dbReference type="NCBI Taxonomy" id="1416876"/>
    <lineage>
        <taxon>Bacteria</taxon>
        <taxon>Bacillati</taxon>
        <taxon>Actinomycetota</taxon>
        <taxon>Actinomycetes</taxon>
        <taxon>Pseudonocardiales</taxon>
        <taxon>Pseudonocardiaceae</taxon>
        <taxon>Actinomycetospora</taxon>
    </lineage>
</organism>
<dbReference type="Pfam" id="PF19650">
    <property type="entry name" value="DUF6153"/>
    <property type="match status" value="1"/>
</dbReference>
<evidence type="ECO:0000313" key="4">
    <source>
        <dbReference type="Proteomes" id="UP001596175"/>
    </source>
</evidence>